<protein>
    <submittedName>
        <fullName evidence="1">Uncharacterized protein</fullName>
    </submittedName>
</protein>
<proteinExistence type="predicted"/>
<dbReference type="EnsemblMetazoa" id="GPPI017568-RA">
    <property type="protein sequence ID" value="GPPI017568-PA"/>
    <property type="gene ID" value="GPPI017568"/>
</dbReference>
<dbReference type="EMBL" id="JXJN01007822">
    <property type="status" value="NOT_ANNOTATED_CDS"/>
    <property type="molecule type" value="Genomic_DNA"/>
</dbReference>
<keyword evidence="2" id="KW-1185">Reference proteome</keyword>
<dbReference type="VEuPathDB" id="VectorBase:GPPI017568"/>
<dbReference type="InterPro" id="IPR006601">
    <property type="entry name" value="Uncharacterised_DM11_DROME"/>
</dbReference>
<dbReference type="EMBL" id="JXJN01007823">
    <property type="status" value="NOT_ANNOTATED_CDS"/>
    <property type="molecule type" value="Genomic_DNA"/>
</dbReference>
<dbReference type="Proteomes" id="UP000092460">
    <property type="component" value="Unassembled WGS sequence"/>
</dbReference>
<evidence type="ECO:0000313" key="2">
    <source>
        <dbReference type="Proteomes" id="UP000092460"/>
    </source>
</evidence>
<dbReference type="AlphaFoldDB" id="A0A1B0B3G6"/>
<dbReference type="SMART" id="SM00675">
    <property type="entry name" value="DM11"/>
    <property type="match status" value="1"/>
</dbReference>
<sequence>MPKLGIEFRYMDVHRHARALHKYVINTNDKLFRVELHFSTAASDRANDEIIYFSMNCISSLDRFKQRIFPETDLATVFNSIQRGEALYRFIPEDVDLFRDCQGHKNFRGSESIDLRHFSLSYSDEGIHAKGTVEILWDVEEHDRISMHCELKKYFRGTWQSTMFSVLSSDFCKDMKDTTSFVYDVWTKHIMSEEIHCPAKGRKYDHETFSLNIDFNVSGIHMEGRHKIVLIFRAYDQMNREKPNAACIEVPGDIIKV</sequence>
<reference evidence="2" key="1">
    <citation type="submission" date="2015-01" db="EMBL/GenBank/DDBJ databases">
        <authorList>
            <person name="Aksoy S."/>
            <person name="Warren W."/>
            <person name="Wilson R.K."/>
        </authorList>
    </citation>
    <scope>NUCLEOTIDE SEQUENCE [LARGE SCALE GENOMIC DNA]</scope>
    <source>
        <strain evidence="2">IAEA</strain>
    </source>
</reference>
<evidence type="ECO:0000313" key="1">
    <source>
        <dbReference type="EnsemblMetazoa" id="GPPI017568-PA"/>
    </source>
</evidence>
<name>A0A1B0B3G6_9MUSC</name>
<organism evidence="1 2">
    <name type="scientific">Glossina palpalis gambiensis</name>
    <dbReference type="NCBI Taxonomy" id="67801"/>
    <lineage>
        <taxon>Eukaryota</taxon>
        <taxon>Metazoa</taxon>
        <taxon>Ecdysozoa</taxon>
        <taxon>Arthropoda</taxon>
        <taxon>Hexapoda</taxon>
        <taxon>Insecta</taxon>
        <taxon>Pterygota</taxon>
        <taxon>Neoptera</taxon>
        <taxon>Endopterygota</taxon>
        <taxon>Diptera</taxon>
        <taxon>Brachycera</taxon>
        <taxon>Muscomorpha</taxon>
        <taxon>Hippoboscoidea</taxon>
        <taxon>Glossinidae</taxon>
        <taxon>Glossina</taxon>
    </lineage>
</organism>
<reference evidence="1" key="2">
    <citation type="submission" date="2020-05" db="UniProtKB">
        <authorList>
            <consortium name="EnsemblMetazoa"/>
        </authorList>
    </citation>
    <scope>IDENTIFICATION</scope>
    <source>
        <strain evidence="1">IAEA</strain>
    </source>
</reference>
<accession>A0A1B0B3G6</accession>